<organism evidence="2 3">
    <name type="scientific">Euplotes crassus</name>
    <dbReference type="NCBI Taxonomy" id="5936"/>
    <lineage>
        <taxon>Eukaryota</taxon>
        <taxon>Sar</taxon>
        <taxon>Alveolata</taxon>
        <taxon>Ciliophora</taxon>
        <taxon>Intramacronucleata</taxon>
        <taxon>Spirotrichea</taxon>
        <taxon>Hypotrichia</taxon>
        <taxon>Euplotida</taxon>
        <taxon>Euplotidae</taxon>
        <taxon>Moneuplotes</taxon>
    </lineage>
</organism>
<evidence type="ECO:0000313" key="2">
    <source>
        <dbReference type="EMBL" id="CAI2369652.1"/>
    </source>
</evidence>
<dbReference type="EMBL" id="CAMPGE010010805">
    <property type="protein sequence ID" value="CAI2369652.1"/>
    <property type="molecule type" value="Genomic_DNA"/>
</dbReference>
<evidence type="ECO:0000256" key="1">
    <source>
        <dbReference type="SAM" id="SignalP"/>
    </source>
</evidence>
<keyword evidence="1" id="KW-0732">Signal</keyword>
<dbReference type="Proteomes" id="UP001295684">
    <property type="component" value="Unassembled WGS sequence"/>
</dbReference>
<name>A0AAD1UMM0_EUPCR</name>
<comment type="caution">
    <text evidence="2">The sequence shown here is derived from an EMBL/GenBank/DDBJ whole genome shotgun (WGS) entry which is preliminary data.</text>
</comment>
<reference evidence="2" key="1">
    <citation type="submission" date="2023-07" db="EMBL/GenBank/DDBJ databases">
        <authorList>
            <consortium name="AG Swart"/>
            <person name="Singh M."/>
            <person name="Singh A."/>
            <person name="Seah K."/>
            <person name="Emmerich C."/>
        </authorList>
    </citation>
    <scope>NUCLEOTIDE SEQUENCE</scope>
    <source>
        <strain evidence="2">DP1</strain>
    </source>
</reference>
<dbReference type="AlphaFoldDB" id="A0AAD1UMM0"/>
<keyword evidence="3" id="KW-1185">Reference proteome</keyword>
<feature type="signal peptide" evidence="1">
    <location>
        <begin position="1"/>
        <end position="17"/>
    </location>
</feature>
<feature type="chain" id="PRO_5042240925" evidence="1">
    <location>
        <begin position="18"/>
        <end position="416"/>
    </location>
</feature>
<protein>
    <submittedName>
        <fullName evidence="2">Uncharacterized protein</fullName>
    </submittedName>
</protein>
<accession>A0AAD1UMM0</accession>
<evidence type="ECO:0000313" key="3">
    <source>
        <dbReference type="Proteomes" id="UP001295684"/>
    </source>
</evidence>
<proteinExistence type="predicted"/>
<sequence>MKIVLAFVVVLIGVVYAEGECPIFSCDTIDQEESKNVCSKRIDAADGNPISFQAQRCPENSYCQAKEWLKPEDATGEVGALYCGNTSTSTFPETWVPVNNAALDGDICEKSAHCLKNYFNQATCVDGICQASTKEGSKCDGNDNNCPRRHFCNSDNICAKQVGNLQVCTKNEECFRGYDCIKPYGGEDFICVDLHVLKNGDKFYVPNMESRKPRQLFGGILVNELEGDITLEGSHVCETNAQANVDGVMQCRSLQRNIDQSYTVDNIFTKCKTETFLTGGLDNYNKGTLVETTPLCGFNKDNKAYCPIFVGDDIALDLIWKSIQRAEHLNCHRHSHIGHFVQGRVCKEFYDISHTMEAFYGFRAGQVLTPQTWANTANNDECVRKTITFRHWNGFDSAYNHALFVITMSSLVLITI</sequence>
<gene>
    <name evidence="2" type="ORF">ECRASSUSDP1_LOCUS10955</name>
</gene>